<dbReference type="AlphaFoldDB" id="A0A6F8XSA2"/>
<dbReference type="PANTHER" id="PTHR43877:SF2">
    <property type="entry name" value="AMINOALKYLPHOSPHONATE N-ACETYLTRANSFERASE-RELATED"/>
    <property type="match status" value="1"/>
</dbReference>
<evidence type="ECO:0000313" key="5">
    <source>
        <dbReference type="Proteomes" id="UP000502508"/>
    </source>
</evidence>
<accession>A0A6F8XSA2</accession>
<evidence type="ECO:0000256" key="2">
    <source>
        <dbReference type="ARBA" id="ARBA00023315"/>
    </source>
</evidence>
<dbReference type="Proteomes" id="UP000502508">
    <property type="component" value="Chromosome"/>
</dbReference>
<dbReference type="Pfam" id="PF00583">
    <property type="entry name" value="Acetyltransf_1"/>
    <property type="match status" value="1"/>
</dbReference>
<dbReference type="SUPFAM" id="SSF55729">
    <property type="entry name" value="Acyl-CoA N-acyltransferases (Nat)"/>
    <property type="match status" value="1"/>
</dbReference>
<dbReference type="CDD" id="cd04301">
    <property type="entry name" value="NAT_SF"/>
    <property type="match status" value="1"/>
</dbReference>
<dbReference type="InterPro" id="IPR016181">
    <property type="entry name" value="Acyl_CoA_acyltransferase"/>
</dbReference>
<reference evidence="4 5" key="2">
    <citation type="submission" date="2020-03" db="EMBL/GenBank/DDBJ databases">
        <authorList>
            <person name="Ichikawa N."/>
            <person name="Kimura A."/>
            <person name="Kitahashi Y."/>
            <person name="Uohara A."/>
        </authorList>
    </citation>
    <scope>NUCLEOTIDE SEQUENCE [LARGE SCALE GENOMIC DNA]</scope>
    <source>
        <strain evidence="4 5">NBRC 107702</strain>
    </source>
</reference>
<feature type="domain" description="N-acetyltransferase" evidence="3">
    <location>
        <begin position="1"/>
        <end position="140"/>
    </location>
</feature>
<name>A0A6F8XSA2_9ACTN</name>
<organism evidence="4 5">
    <name type="scientific">Phytohabitans flavus</name>
    <dbReference type="NCBI Taxonomy" id="1076124"/>
    <lineage>
        <taxon>Bacteria</taxon>
        <taxon>Bacillati</taxon>
        <taxon>Actinomycetota</taxon>
        <taxon>Actinomycetes</taxon>
        <taxon>Micromonosporales</taxon>
        <taxon>Micromonosporaceae</taxon>
    </lineage>
</organism>
<dbReference type="InterPro" id="IPR050832">
    <property type="entry name" value="Bact_Acetyltransf"/>
</dbReference>
<evidence type="ECO:0000259" key="3">
    <source>
        <dbReference type="PROSITE" id="PS51186"/>
    </source>
</evidence>
<keyword evidence="1" id="KW-0808">Transferase</keyword>
<keyword evidence="2" id="KW-0012">Acyltransferase</keyword>
<reference evidence="4 5" key="1">
    <citation type="submission" date="2020-03" db="EMBL/GenBank/DDBJ databases">
        <title>Whole genome shotgun sequence of Phytohabitans flavus NBRC 107702.</title>
        <authorList>
            <person name="Komaki H."/>
            <person name="Tamura T."/>
        </authorList>
    </citation>
    <scope>NUCLEOTIDE SEQUENCE [LARGE SCALE GENOMIC DNA]</scope>
    <source>
        <strain evidence="4 5">NBRC 107702</strain>
    </source>
</reference>
<dbReference type="EMBL" id="AP022870">
    <property type="protein sequence ID" value="BCB76696.1"/>
    <property type="molecule type" value="Genomic_DNA"/>
</dbReference>
<protein>
    <recommendedName>
        <fullName evidence="3">N-acetyltransferase domain-containing protein</fullName>
    </recommendedName>
</protein>
<gene>
    <name evidence="4" type="ORF">Pflav_031060</name>
</gene>
<sequence>MTTLEVGLGDPELEKVLSDELDAINNAAIASDDETPFSIRAIGDNGALLGGITGWTWGGCGGITSLWLAPDQRGQGLGGQLLAAAEAEIQRRGCDRVVVATMSFQAPGFYVRHGYEEVGCTPGMPDGTAKHHFHKRLDGAVSGFTRPVGAT</sequence>
<dbReference type="InterPro" id="IPR000182">
    <property type="entry name" value="GNAT_dom"/>
</dbReference>
<dbReference type="PANTHER" id="PTHR43877">
    <property type="entry name" value="AMINOALKYLPHOSPHONATE N-ACETYLTRANSFERASE-RELATED-RELATED"/>
    <property type="match status" value="1"/>
</dbReference>
<keyword evidence="5" id="KW-1185">Reference proteome</keyword>
<dbReference type="KEGG" id="pfla:Pflav_031060"/>
<dbReference type="RefSeq" id="WP_197938510.1">
    <property type="nucleotide sequence ID" value="NZ_AP022870.1"/>
</dbReference>
<dbReference type="PROSITE" id="PS51186">
    <property type="entry name" value="GNAT"/>
    <property type="match status" value="1"/>
</dbReference>
<dbReference type="Gene3D" id="3.40.630.30">
    <property type="match status" value="1"/>
</dbReference>
<dbReference type="GO" id="GO:0016747">
    <property type="term" value="F:acyltransferase activity, transferring groups other than amino-acyl groups"/>
    <property type="evidence" value="ECO:0007669"/>
    <property type="project" value="InterPro"/>
</dbReference>
<proteinExistence type="predicted"/>
<evidence type="ECO:0000313" key="4">
    <source>
        <dbReference type="EMBL" id="BCB76696.1"/>
    </source>
</evidence>
<evidence type="ECO:0000256" key="1">
    <source>
        <dbReference type="ARBA" id="ARBA00022679"/>
    </source>
</evidence>